<sequence length="65" mass="7234">MGRYFGVIERTKDYANAVIEHGEIRRDVTQKRGDPLFRMAFNQSVNQSATSVARIGSGGARSTMQ</sequence>
<name>A0A1V6V9P4_9EURO</name>
<reference evidence="2" key="1">
    <citation type="journal article" date="2017" name="Nat. Microbiol.">
        <title>Global analysis of biosynthetic gene clusters reveals vast potential of secondary metabolite production in Penicillium species.</title>
        <authorList>
            <person name="Nielsen J.C."/>
            <person name="Grijseels S."/>
            <person name="Prigent S."/>
            <person name="Ji B."/>
            <person name="Dainat J."/>
            <person name="Nielsen K.F."/>
            <person name="Frisvad J.C."/>
            <person name="Workman M."/>
            <person name="Nielsen J."/>
        </authorList>
    </citation>
    <scope>NUCLEOTIDE SEQUENCE [LARGE SCALE GENOMIC DNA]</scope>
    <source>
        <strain evidence="2">IBT 31321</strain>
    </source>
</reference>
<gene>
    <name evidence="1" type="ORF">PENCOP_c001G04637</name>
</gene>
<evidence type="ECO:0000313" key="2">
    <source>
        <dbReference type="Proteomes" id="UP000191500"/>
    </source>
</evidence>
<keyword evidence="2" id="KW-1185">Reference proteome</keyword>
<proteinExistence type="predicted"/>
<dbReference type="Proteomes" id="UP000191500">
    <property type="component" value="Unassembled WGS sequence"/>
</dbReference>
<dbReference type="AlphaFoldDB" id="A0A1V6V9P4"/>
<dbReference type="EMBL" id="MDDG01000001">
    <property type="protein sequence ID" value="OQE47372.1"/>
    <property type="molecule type" value="Genomic_DNA"/>
</dbReference>
<organism evidence="1 2">
    <name type="scientific">Penicillium coprophilum</name>
    <dbReference type="NCBI Taxonomy" id="36646"/>
    <lineage>
        <taxon>Eukaryota</taxon>
        <taxon>Fungi</taxon>
        <taxon>Dikarya</taxon>
        <taxon>Ascomycota</taxon>
        <taxon>Pezizomycotina</taxon>
        <taxon>Eurotiomycetes</taxon>
        <taxon>Eurotiomycetidae</taxon>
        <taxon>Eurotiales</taxon>
        <taxon>Aspergillaceae</taxon>
        <taxon>Penicillium</taxon>
    </lineage>
</organism>
<evidence type="ECO:0000313" key="1">
    <source>
        <dbReference type="EMBL" id="OQE47372.1"/>
    </source>
</evidence>
<accession>A0A1V6V9P4</accession>
<protein>
    <submittedName>
        <fullName evidence="1">Uncharacterized protein</fullName>
    </submittedName>
</protein>
<comment type="caution">
    <text evidence="1">The sequence shown here is derived from an EMBL/GenBank/DDBJ whole genome shotgun (WGS) entry which is preliminary data.</text>
</comment>